<evidence type="ECO:0000259" key="1">
    <source>
        <dbReference type="Pfam" id="PF21779"/>
    </source>
</evidence>
<dbReference type="RefSeq" id="WP_227011287.1">
    <property type="nucleotide sequence ID" value="NZ_BMKI01000018.1"/>
</dbReference>
<protein>
    <recommendedName>
        <fullName evidence="1">DUF6874 domain-containing protein</fullName>
    </recommendedName>
</protein>
<evidence type="ECO:0000313" key="2">
    <source>
        <dbReference type="EMBL" id="GGD04419.1"/>
    </source>
</evidence>
<feature type="domain" description="DUF6874" evidence="1">
    <location>
        <begin position="9"/>
        <end position="84"/>
    </location>
</feature>
<reference evidence="3" key="1">
    <citation type="journal article" date="2019" name="Int. J. Syst. Evol. Microbiol.">
        <title>The Global Catalogue of Microorganisms (GCM) 10K type strain sequencing project: providing services to taxonomists for standard genome sequencing and annotation.</title>
        <authorList>
            <consortium name="The Broad Institute Genomics Platform"/>
            <consortium name="The Broad Institute Genome Sequencing Center for Infectious Disease"/>
            <person name="Wu L."/>
            <person name="Ma J."/>
        </authorList>
    </citation>
    <scope>NUCLEOTIDE SEQUENCE [LARGE SCALE GENOMIC DNA]</scope>
    <source>
        <strain evidence="3">CGMCC 1.15942</strain>
    </source>
</reference>
<dbReference type="EMBL" id="BMKI01000018">
    <property type="protein sequence ID" value="GGD04419.1"/>
    <property type="molecule type" value="Genomic_DNA"/>
</dbReference>
<comment type="caution">
    <text evidence="2">The sequence shown here is derived from an EMBL/GenBank/DDBJ whole genome shotgun (WGS) entry which is preliminary data.</text>
</comment>
<gene>
    <name evidence="2" type="ORF">GCM10011573_37410</name>
</gene>
<proteinExistence type="predicted"/>
<dbReference type="Pfam" id="PF21779">
    <property type="entry name" value="DUF6874"/>
    <property type="match status" value="1"/>
</dbReference>
<accession>A0ABQ1PUM6</accession>
<dbReference type="Proteomes" id="UP000630615">
    <property type="component" value="Unassembled WGS sequence"/>
</dbReference>
<organism evidence="2 3">
    <name type="scientific">Enterococcus wangshanyuanii</name>
    <dbReference type="NCBI Taxonomy" id="2005703"/>
    <lineage>
        <taxon>Bacteria</taxon>
        <taxon>Bacillati</taxon>
        <taxon>Bacillota</taxon>
        <taxon>Bacilli</taxon>
        <taxon>Lactobacillales</taxon>
        <taxon>Enterococcaceae</taxon>
        <taxon>Enterococcus</taxon>
    </lineage>
</organism>
<dbReference type="InterPro" id="IPR049239">
    <property type="entry name" value="DUF6874"/>
</dbReference>
<name>A0ABQ1PUM6_9ENTE</name>
<keyword evidence="3" id="KW-1185">Reference proteome</keyword>
<sequence>MKSKERLVTIGEIAKRAKEMGILVFDVFSLVMDLKLADDVFDLNLEELKIADAQNFSHDIMGIQNHIDRKNKSFSNNFLPRFSR</sequence>
<evidence type="ECO:0000313" key="3">
    <source>
        <dbReference type="Proteomes" id="UP000630615"/>
    </source>
</evidence>